<feature type="region of interest" description="Disordered" evidence="1">
    <location>
        <begin position="1"/>
        <end position="35"/>
    </location>
</feature>
<dbReference type="CDD" id="cd01830">
    <property type="entry name" value="XynE_like"/>
    <property type="match status" value="1"/>
</dbReference>
<evidence type="ECO:0000313" key="3">
    <source>
        <dbReference type="EMBL" id="MDF3298565.1"/>
    </source>
</evidence>
<dbReference type="PANTHER" id="PTHR43784:SF2">
    <property type="entry name" value="GDSL-LIKE LIPASE_ACYLHYDROLASE, PUTATIVE (AFU_ORTHOLOGUE AFUA_2G00820)-RELATED"/>
    <property type="match status" value="1"/>
</dbReference>
<sequence>MWHGHLAGAARPGPGTAGRPAAVARPEVPDRPGTGIEEAEAGFMVRRVTTARVLAALLLLACGTVVGRAGARAVAGASATTRSGVRITGVGPRATAARLRGAAAWSRGTGAAEAPAAVPLTARSGIWTGTWEAAPSGTARALPGASIRNVVHISVGGRALRIRLSNRLGGAPLRLGAVTVALAAHRGPAAVPGSMRRAVFHGAPAVTVPAGRDVVSDPVPLAVPAAADLLVTVYTPVDSGPATHHRSALRTGWLAHAGDRSADENGAAYTATTGFWYYVTGVDVLAARAAGSVVALGDSLTDGTGSTPGADHRWPDRLAGLLAALPPARRFGVLNAGISGNRLLRDGVGPSALDRLDPDALSRAGVRVLVVWEGVNDLKGSPAVTDPAAFVTAYRTIAVRAHARGIRVVGATLTPYRGYRAWTAAGEAVREQVNALIRGGGVFDAVVDLDAVVRDPGRPDRILPAYDPGDHLHLDDAGMLAVASAVRTVAFR</sequence>
<dbReference type="PANTHER" id="PTHR43784">
    <property type="entry name" value="GDSL-LIKE LIPASE/ACYLHYDROLASE, PUTATIVE (AFU_ORTHOLOGUE AFUA_2G00820)-RELATED"/>
    <property type="match status" value="1"/>
</dbReference>
<dbReference type="InterPro" id="IPR053140">
    <property type="entry name" value="GDSL_Rv0518-like"/>
</dbReference>
<organism evidence="3 4">
    <name type="scientific">Streptomyces tropicalis</name>
    <dbReference type="NCBI Taxonomy" id="3034234"/>
    <lineage>
        <taxon>Bacteria</taxon>
        <taxon>Bacillati</taxon>
        <taxon>Actinomycetota</taxon>
        <taxon>Actinomycetes</taxon>
        <taxon>Kitasatosporales</taxon>
        <taxon>Streptomycetaceae</taxon>
        <taxon>Streptomyces</taxon>
    </lineage>
</organism>
<gene>
    <name evidence="3" type="ORF">P3H78_07940</name>
</gene>
<feature type="domain" description="SGNH hydrolase-type esterase" evidence="2">
    <location>
        <begin position="295"/>
        <end position="479"/>
    </location>
</feature>
<name>A0ABT6A427_9ACTN</name>
<dbReference type="RefSeq" id="WP_276108112.1">
    <property type="nucleotide sequence ID" value="NZ_JARJBB010000003.1"/>
</dbReference>
<dbReference type="SUPFAM" id="SSF52266">
    <property type="entry name" value="SGNH hydrolase"/>
    <property type="match status" value="1"/>
</dbReference>
<accession>A0ABT6A427</accession>
<evidence type="ECO:0000259" key="2">
    <source>
        <dbReference type="Pfam" id="PF13472"/>
    </source>
</evidence>
<dbReference type="Gene3D" id="3.40.50.1110">
    <property type="entry name" value="SGNH hydrolase"/>
    <property type="match status" value="1"/>
</dbReference>
<reference evidence="3 4" key="1">
    <citation type="submission" date="2023-03" db="EMBL/GenBank/DDBJ databases">
        <title>Draft genome sequence of Streptomyces sp. K1PA1 isolated from peat swamp forest in Thailand.</title>
        <authorList>
            <person name="Klaysubun C."/>
            <person name="Duangmal K."/>
        </authorList>
    </citation>
    <scope>NUCLEOTIDE SEQUENCE [LARGE SCALE GENOMIC DNA]</scope>
    <source>
        <strain evidence="3 4">K1PA1</strain>
    </source>
</reference>
<keyword evidence="4" id="KW-1185">Reference proteome</keyword>
<protein>
    <submittedName>
        <fullName evidence="3">SGNH/GDSL hydrolase family protein</fullName>
    </submittedName>
</protein>
<evidence type="ECO:0000313" key="4">
    <source>
        <dbReference type="Proteomes" id="UP001221150"/>
    </source>
</evidence>
<comment type="caution">
    <text evidence="3">The sequence shown here is derived from an EMBL/GenBank/DDBJ whole genome shotgun (WGS) entry which is preliminary data.</text>
</comment>
<dbReference type="EMBL" id="JARJBB010000003">
    <property type="protein sequence ID" value="MDF3298565.1"/>
    <property type="molecule type" value="Genomic_DNA"/>
</dbReference>
<dbReference type="Pfam" id="PF13472">
    <property type="entry name" value="Lipase_GDSL_2"/>
    <property type="match status" value="1"/>
</dbReference>
<keyword evidence="3" id="KW-0378">Hydrolase</keyword>
<proteinExistence type="predicted"/>
<dbReference type="InterPro" id="IPR013830">
    <property type="entry name" value="SGNH_hydro"/>
</dbReference>
<dbReference type="GO" id="GO:0016787">
    <property type="term" value="F:hydrolase activity"/>
    <property type="evidence" value="ECO:0007669"/>
    <property type="project" value="UniProtKB-KW"/>
</dbReference>
<dbReference type="Proteomes" id="UP001221150">
    <property type="component" value="Unassembled WGS sequence"/>
</dbReference>
<feature type="compositionally biased region" description="Low complexity" evidence="1">
    <location>
        <begin position="7"/>
        <end position="26"/>
    </location>
</feature>
<evidence type="ECO:0000256" key="1">
    <source>
        <dbReference type="SAM" id="MobiDB-lite"/>
    </source>
</evidence>
<dbReference type="InterPro" id="IPR036514">
    <property type="entry name" value="SGNH_hydro_sf"/>
</dbReference>